<feature type="signal peptide" evidence="1">
    <location>
        <begin position="1"/>
        <end position="20"/>
    </location>
</feature>
<name>A0A0T6BDJ6_9SCAR</name>
<dbReference type="Proteomes" id="UP000051574">
    <property type="component" value="Unassembled WGS sequence"/>
</dbReference>
<comment type="caution">
    <text evidence="3">The sequence shown here is derived from an EMBL/GenBank/DDBJ whole genome shotgun (WGS) entry which is preliminary data.</text>
</comment>
<feature type="domain" description="Farnesoic acid O-methyl transferase" evidence="2">
    <location>
        <begin position="55"/>
        <end position="143"/>
    </location>
</feature>
<dbReference type="EMBL" id="LJIG01001743">
    <property type="protein sequence ID" value="KRT85197.1"/>
    <property type="molecule type" value="Genomic_DNA"/>
</dbReference>
<evidence type="ECO:0000256" key="1">
    <source>
        <dbReference type="SAM" id="SignalP"/>
    </source>
</evidence>
<dbReference type="Pfam" id="PF12248">
    <property type="entry name" value="Methyltransf_FA"/>
    <property type="match status" value="1"/>
</dbReference>
<evidence type="ECO:0000259" key="2">
    <source>
        <dbReference type="Pfam" id="PF12248"/>
    </source>
</evidence>
<dbReference type="AlphaFoldDB" id="A0A0T6BDJ6"/>
<evidence type="ECO:0000313" key="3">
    <source>
        <dbReference type="EMBL" id="KRT85197.1"/>
    </source>
</evidence>
<keyword evidence="4" id="KW-1185">Reference proteome</keyword>
<keyword evidence="1" id="KW-0732">Signal</keyword>
<evidence type="ECO:0000313" key="4">
    <source>
        <dbReference type="Proteomes" id="UP000051574"/>
    </source>
</evidence>
<feature type="non-terminal residue" evidence="3">
    <location>
        <position position="159"/>
    </location>
</feature>
<accession>A0A0T6BDJ6</accession>
<organism evidence="3 4">
    <name type="scientific">Oryctes borbonicus</name>
    <dbReference type="NCBI Taxonomy" id="1629725"/>
    <lineage>
        <taxon>Eukaryota</taxon>
        <taxon>Metazoa</taxon>
        <taxon>Ecdysozoa</taxon>
        <taxon>Arthropoda</taxon>
        <taxon>Hexapoda</taxon>
        <taxon>Insecta</taxon>
        <taxon>Pterygota</taxon>
        <taxon>Neoptera</taxon>
        <taxon>Endopterygota</taxon>
        <taxon>Coleoptera</taxon>
        <taxon>Polyphaga</taxon>
        <taxon>Scarabaeiformia</taxon>
        <taxon>Scarabaeidae</taxon>
        <taxon>Dynastinae</taxon>
        <taxon>Oryctes</taxon>
    </lineage>
</organism>
<sequence>MSTKVALFYCLCIEIWGAQAAFYNENITDFTKCDTHISRSERLYTRFYEINKDIKPVNDSLVFDFHFSVLARSDAHILLAESDVLQRTDAVYEIVIGAGGNTFSDLRRLRKSDSKVTTRMRGLLSEIEVRSFWIHVRNGKVPVEFIFKSCAISYNILGS</sequence>
<proteinExistence type="predicted"/>
<dbReference type="InterPro" id="IPR022041">
    <property type="entry name" value="Methyltransf_FA"/>
</dbReference>
<dbReference type="PANTHER" id="PTHR36695:SF12">
    <property type="entry name" value="AGAP008648-PA"/>
    <property type="match status" value="1"/>
</dbReference>
<reference evidence="3 4" key="1">
    <citation type="submission" date="2015-09" db="EMBL/GenBank/DDBJ databases">
        <title>Draft genome of the scarab beetle Oryctes borbonicus.</title>
        <authorList>
            <person name="Meyer J.M."/>
            <person name="Markov G.V."/>
            <person name="Baskaran P."/>
            <person name="Herrmann M."/>
            <person name="Sommer R.J."/>
            <person name="Roedelsperger C."/>
        </authorList>
    </citation>
    <scope>NUCLEOTIDE SEQUENCE [LARGE SCALE GENOMIC DNA]</scope>
    <source>
        <strain evidence="3">OB123</strain>
        <tissue evidence="3">Whole animal</tissue>
    </source>
</reference>
<protein>
    <recommendedName>
        <fullName evidence="2">Farnesoic acid O-methyl transferase domain-containing protein</fullName>
    </recommendedName>
</protein>
<dbReference type="PANTHER" id="PTHR36695">
    <property type="entry name" value="AGAP008648-PA"/>
    <property type="match status" value="1"/>
</dbReference>
<dbReference type="OrthoDB" id="8182187at2759"/>
<feature type="chain" id="PRO_5006668595" description="Farnesoic acid O-methyl transferase domain-containing protein" evidence="1">
    <location>
        <begin position="21"/>
        <end position="159"/>
    </location>
</feature>
<gene>
    <name evidence="3" type="ORF">AMK59_416</name>
</gene>